<feature type="domain" description="HTH arsR-type" evidence="1">
    <location>
        <begin position="1"/>
        <end position="92"/>
    </location>
</feature>
<dbReference type="Pfam" id="PF12840">
    <property type="entry name" value="HTH_20"/>
    <property type="match status" value="1"/>
</dbReference>
<name>A0ABW2AL84_9MICO</name>
<dbReference type="PANTHER" id="PTHR38600">
    <property type="entry name" value="TRANSCRIPTIONAL REGULATORY PROTEIN"/>
    <property type="match status" value="1"/>
</dbReference>
<dbReference type="SUPFAM" id="SSF46785">
    <property type="entry name" value="Winged helix' DNA-binding domain"/>
    <property type="match status" value="1"/>
</dbReference>
<gene>
    <name evidence="2" type="ORF">ACFQDH_21270</name>
</gene>
<accession>A0ABW2AL84</accession>
<evidence type="ECO:0000313" key="3">
    <source>
        <dbReference type="Proteomes" id="UP001596298"/>
    </source>
</evidence>
<protein>
    <submittedName>
        <fullName evidence="2">ArsR/SmtB family transcription factor</fullName>
    </submittedName>
</protein>
<dbReference type="InterPro" id="IPR001845">
    <property type="entry name" value="HTH_ArsR_DNA-bd_dom"/>
</dbReference>
<sequence>MVQQQAAVFAALGHPTRMRVITECCRAPRSTSQLQAACAPITLTGMRKHLQVLEDAGLVRRRKVGRTVWCSVTPEAIADASDWLRDLQAFWTTQLDSLATALEQQ</sequence>
<comment type="caution">
    <text evidence="2">The sequence shown here is derived from an EMBL/GenBank/DDBJ whole genome shotgun (WGS) entry which is preliminary data.</text>
</comment>
<dbReference type="InterPro" id="IPR036390">
    <property type="entry name" value="WH_DNA-bd_sf"/>
</dbReference>
<dbReference type="EMBL" id="JBHSWH010000001">
    <property type="protein sequence ID" value="MFC6707698.1"/>
    <property type="molecule type" value="Genomic_DNA"/>
</dbReference>
<organism evidence="2 3">
    <name type="scientific">Flexivirga alba</name>
    <dbReference type="NCBI Taxonomy" id="702742"/>
    <lineage>
        <taxon>Bacteria</taxon>
        <taxon>Bacillati</taxon>
        <taxon>Actinomycetota</taxon>
        <taxon>Actinomycetes</taxon>
        <taxon>Micrococcales</taxon>
        <taxon>Dermacoccaceae</taxon>
        <taxon>Flexivirga</taxon>
    </lineage>
</organism>
<dbReference type="InterPro" id="IPR036388">
    <property type="entry name" value="WH-like_DNA-bd_sf"/>
</dbReference>
<dbReference type="PROSITE" id="PS50987">
    <property type="entry name" value="HTH_ARSR_2"/>
    <property type="match status" value="1"/>
</dbReference>
<evidence type="ECO:0000313" key="2">
    <source>
        <dbReference type="EMBL" id="MFC6707698.1"/>
    </source>
</evidence>
<reference evidence="3" key="1">
    <citation type="journal article" date="2019" name="Int. J. Syst. Evol. Microbiol.">
        <title>The Global Catalogue of Microorganisms (GCM) 10K type strain sequencing project: providing services to taxonomists for standard genome sequencing and annotation.</title>
        <authorList>
            <consortium name="The Broad Institute Genomics Platform"/>
            <consortium name="The Broad Institute Genome Sequencing Center for Infectious Disease"/>
            <person name="Wu L."/>
            <person name="Ma J."/>
        </authorList>
    </citation>
    <scope>NUCLEOTIDE SEQUENCE [LARGE SCALE GENOMIC DNA]</scope>
    <source>
        <strain evidence="3">CCUG 58127</strain>
    </source>
</reference>
<dbReference type="Proteomes" id="UP001596298">
    <property type="component" value="Unassembled WGS sequence"/>
</dbReference>
<evidence type="ECO:0000259" key="1">
    <source>
        <dbReference type="PROSITE" id="PS50987"/>
    </source>
</evidence>
<proteinExistence type="predicted"/>
<dbReference type="CDD" id="cd00090">
    <property type="entry name" value="HTH_ARSR"/>
    <property type="match status" value="1"/>
</dbReference>
<keyword evidence="3" id="KW-1185">Reference proteome</keyword>
<dbReference type="SMART" id="SM00418">
    <property type="entry name" value="HTH_ARSR"/>
    <property type="match status" value="1"/>
</dbReference>
<dbReference type="RefSeq" id="WP_382404367.1">
    <property type="nucleotide sequence ID" value="NZ_JBHSWH010000001.1"/>
</dbReference>
<dbReference type="InterPro" id="IPR011991">
    <property type="entry name" value="ArsR-like_HTH"/>
</dbReference>
<dbReference type="Gene3D" id="1.10.10.10">
    <property type="entry name" value="Winged helix-like DNA-binding domain superfamily/Winged helix DNA-binding domain"/>
    <property type="match status" value="1"/>
</dbReference>
<dbReference type="PANTHER" id="PTHR38600:SF2">
    <property type="entry name" value="SLL0088 PROTEIN"/>
    <property type="match status" value="1"/>
</dbReference>
<dbReference type="PRINTS" id="PR00778">
    <property type="entry name" value="HTHARSR"/>
</dbReference>
<dbReference type="NCBIfam" id="NF033788">
    <property type="entry name" value="HTH_metalloreg"/>
    <property type="match status" value="1"/>
</dbReference>